<reference evidence="1 2" key="1">
    <citation type="journal article" date="2019" name="Sci. Rep.">
        <title>Orb-weaving spider Araneus ventricosus genome elucidates the spidroin gene catalogue.</title>
        <authorList>
            <person name="Kono N."/>
            <person name="Nakamura H."/>
            <person name="Ohtoshi R."/>
            <person name="Moran D.A.P."/>
            <person name="Shinohara A."/>
            <person name="Yoshida Y."/>
            <person name="Fujiwara M."/>
            <person name="Mori M."/>
            <person name="Tomita M."/>
            <person name="Arakawa K."/>
        </authorList>
    </citation>
    <scope>NUCLEOTIDE SEQUENCE [LARGE SCALE GENOMIC DNA]</scope>
</reference>
<accession>A0A4Y2RDS1</accession>
<dbReference type="EMBL" id="BGPR01016550">
    <property type="protein sequence ID" value="GBN73429.1"/>
    <property type="molecule type" value="Genomic_DNA"/>
</dbReference>
<evidence type="ECO:0000313" key="1">
    <source>
        <dbReference type="EMBL" id="GBN73429.1"/>
    </source>
</evidence>
<sequence length="138" mass="15970">MEMIWKPEDVEAAFPKKTSDKPKNVRAIALFSTSCRGRPQMMSRLEGRGDDNDKQIPYPATSYSIFHTTLARGDWRFKSGYSRALRYTAFEARRTTFEARRSKTRHQCQTPMRIGGVLSKRLDFHPVRFPFGALAHKN</sequence>
<name>A0A4Y2RDS1_ARAVE</name>
<organism evidence="1 2">
    <name type="scientific">Araneus ventricosus</name>
    <name type="common">Orbweaver spider</name>
    <name type="synonym">Epeira ventricosa</name>
    <dbReference type="NCBI Taxonomy" id="182803"/>
    <lineage>
        <taxon>Eukaryota</taxon>
        <taxon>Metazoa</taxon>
        <taxon>Ecdysozoa</taxon>
        <taxon>Arthropoda</taxon>
        <taxon>Chelicerata</taxon>
        <taxon>Arachnida</taxon>
        <taxon>Araneae</taxon>
        <taxon>Araneomorphae</taxon>
        <taxon>Entelegynae</taxon>
        <taxon>Araneoidea</taxon>
        <taxon>Araneidae</taxon>
        <taxon>Araneus</taxon>
    </lineage>
</organism>
<protein>
    <submittedName>
        <fullName evidence="1">Uncharacterized protein</fullName>
    </submittedName>
</protein>
<evidence type="ECO:0000313" key="2">
    <source>
        <dbReference type="Proteomes" id="UP000499080"/>
    </source>
</evidence>
<gene>
    <name evidence="1" type="ORF">AVEN_186530_1</name>
</gene>
<dbReference type="Proteomes" id="UP000499080">
    <property type="component" value="Unassembled WGS sequence"/>
</dbReference>
<keyword evidence="2" id="KW-1185">Reference proteome</keyword>
<comment type="caution">
    <text evidence="1">The sequence shown here is derived from an EMBL/GenBank/DDBJ whole genome shotgun (WGS) entry which is preliminary data.</text>
</comment>
<dbReference type="AlphaFoldDB" id="A0A4Y2RDS1"/>
<proteinExistence type="predicted"/>